<dbReference type="EMBL" id="OOIL02002503">
    <property type="protein sequence ID" value="VFQ83047.1"/>
    <property type="molecule type" value="Genomic_DNA"/>
</dbReference>
<dbReference type="OrthoDB" id="5607at2759"/>
<dbReference type="InterPro" id="IPR044811">
    <property type="entry name" value="DME/ROS1"/>
</dbReference>
<dbReference type="Pfam" id="PF15628">
    <property type="entry name" value="RRM_DME"/>
    <property type="match status" value="1"/>
</dbReference>
<reference evidence="6 7" key="1">
    <citation type="submission" date="2018-04" db="EMBL/GenBank/DDBJ databases">
        <authorList>
            <person name="Vogel A."/>
        </authorList>
    </citation>
    <scope>NUCLEOTIDE SEQUENCE [LARGE SCALE GENOMIC DNA]</scope>
</reference>
<dbReference type="Gene3D" id="1.10.1670.10">
    <property type="entry name" value="Helix-hairpin-Helix base-excision DNA repair enzymes (C-terminal)"/>
    <property type="match status" value="1"/>
</dbReference>
<feature type="domain" description="Demeter RRM-fold" evidence="5">
    <location>
        <begin position="542"/>
        <end position="609"/>
    </location>
</feature>
<dbReference type="PANTHER" id="PTHR46213">
    <property type="entry name" value="TRANSCRIPTIONAL ACTIVATOR DEMETER"/>
    <property type="match status" value="1"/>
</dbReference>
<protein>
    <recommendedName>
        <fullName evidence="5">Demeter RRM-fold domain-containing protein</fullName>
    </recommendedName>
</protein>
<gene>
    <name evidence="6" type="ORF">CCAM_LOCUS24823</name>
</gene>
<proteinExistence type="predicted"/>
<dbReference type="GO" id="GO:0141166">
    <property type="term" value="P:chromosomal 5-methylcytosine DNA demethylation pathway"/>
    <property type="evidence" value="ECO:0007669"/>
    <property type="project" value="InterPro"/>
</dbReference>
<dbReference type="GO" id="GO:0019104">
    <property type="term" value="F:DNA N-glycosylase activity"/>
    <property type="evidence" value="ECO:0007669"/>
    <property type="project" value="InterPro"/>
</dbReference>
<evidence type="ECO:0000256" key="4">
    <source>
        <dbReference type="ARBA" id="ARBA00023014"/>
    </source>
</evidence>
<evidence type="ECO:0000313" key="6">
    <source>
        <dbReference type="EMBL" id="VFQ83047.1"/>
    </source>
</evidence>
<name>A0A484M386_9ASTE</name>
<evidence type="ECO:0000259" key="5">
    <source>
        <dbReference type="Pfam" id="PF15628"/>
    </source>
</evidence>
<comment type="cofactor">
    <cofactor evidence="1">
        <name>[4Fe-4S] cluster</name>
        <dbReference type="ChEBI" id="CHEBI:49883"/>
    </cofactor>
</comment>
<dbReference type="AlphaFoldDB" id="A0A484M386"/>
<dbReference type="SUPFAM" id="SSF48150">
    <property type="entry name" value="DNA-glycosylase"/>
    <property type="match status" value="1"/>
</dbReference>
<organism evidence="6 7">
    <name type="scientific">Cuscuta campestris</name>
    <dbReference type="NCBI Taxonomy" id="132261"/>
    <lineage>
        <taxon>Eukaryota</taxon>
        <taxon>Viridiplantae</taxon>
        <taxon>Streptophyta</taxon>
        <taxon>Embryophyta</taxon>
        <taxon>Tracheophyta</taxon>
        <taxon>Spermatophyta</taxon>
        <taxon>Magnoliopsida</taxon>
        <taxon>eudicotyledons</taxon>
        <taxon>Gunneridae</taxon>
        <taxon>Pentapetalae</taxon>
        <taxon>asterids</taxon>
        <taxon>lamiids</taxon>
        <taxon>Solanales</taxon>
        <taxon>Convolvulaceae</taxon>
        <taxon>Cuscuteae</taxon>
        <taxon>Cuscuta</taxon>
        <taxon>Cuscuta subgen. Grammica</taxon>
        <taxon>Cuscuta sect. Cleistogrammica</taxon>
    </lineage>
</organism>
<keyword evidence="7" id="KW-1185">Reference proteome</keyword>
<dbReference type="GO" id="GO:0046872">
    <property type="term" value="F:metal ion binding"/>
    <property type="evidence" value="ECO:0007669"/>
    <property type="project" value="UniProtKB-KW"/>
</dbReference>
<keyword evidence="2" id="KW-0479">Metal-binding</keyword>
<dbReference type="SMART" id="SM00525">
    <property type="entry name" value="FES"/>
    <property type="match status" value="1"/>
</dbReference>
<dbReference type="InterPro" id="IPR011257">
    <property type="entry name" value="DNA_glycosylase"/>
</dbReference>
<dbReference type="InterPro" id="IPR028925">
    <property type="entry name" value="RRM_DME"/>
</dbReference>
<dbReference type="GO" id="GO:0035514">
    <property type="term" value="F:DNA demethylase activity"/>
    <property type="evidence" value="ECO:0007669"/>
    <property type="project" value="InterPro"/>
</dbReference>
<sequence>MERKRNRGDFESRTSTSRMNISHCMDDVAGEEEDDDQCDLSCCPRTPKMSTPRKPRQKNKSLDHKILFQSHSSAGKFSVLSNDAQNGTFKALQVYGRRYGEKKIVPFFQNCMQDNEGSEAAAAKLEEEREVFWLRIASFISHMHPVLGNRRFSPWKGSVVDSVAGAFLAQNVSDVSSSSAFMSLVAKYPNADNGNKHMNHQSVLRKTEVKKLKKKGLRVKLLVRKTEKKGKSVSFRNNIRKMCAHDDQNLRCDDDDTTSNAIDWNTVCSEDVDEISEAIKERGMDKKLAERIKVDTNVGRILVRLGWVPIDSLPLDQQMHLLQKYPKENSIHAYIWPLICTLDHSILYEVHNQLITFGKVFCTKVQPNCNACPMREECKHFASVSMSSNLICPVSQERGQVGQVHPQSSANSSIITEKMEQESVLYPILESTKIEFEDIGHDEIPTIKIDKALMEESNLDGSKAVIVPTLEGPSIPLPKLRNISRLRTEHEVYELPDAHPLAAKLGEREPDDQPYLLAIITTPDSSKTLEGGMEEDINTVQGTLMIPCKTANKGRFPLNGTFFQVNEVFADYESCKHPIRVPRALICELPRKTLYCGTSISAIFRGNSLSTRLL</sequence>
<keyword evidence="4" id="KW-0411">Iron-sulfur</keyword>
<evidence type="ECO:0000256" key="3">
    <source>
        <dbReference type="ARBA" id="ARBA00023004"/>
    </source>
</evidence>
<dbReference type="InterPro" id="IPR003651">
    <property type="entry name" value="Endonuclease3_FeS-loop_motif"/>
</dbReference>
<dbReference type="GO" id="GO:0051539">
    <property type="term" value="F:4 iron, 4 sulfur cluster binding"/>
    <property type="evidence" value="ECO:0007669"/>
    <property type="project" value="InterPro"/>
</dbReference>
<evidence type="ECO:0000313" key="7">
    <source>
        <dbReference type="Proteomes" id="UP000595140"/>
    </source>
</evidence>
<dbReference type="Proteomes" id="UP000595140">
    <property type="component" value="Unassembled WGS sequence"/>
</dbReference>
<accession>A0A484M386</accession>
<evidence type="ECO:0000256" key="1">
    <source>
        <dbReference type="ARBA" id="ARBA00001966"/>
    </source>
</evidence>
<dbReference type="InterPro" id="IPR023170">
    <property type="entry name" value="HhH_base_excis_C"/>
</dbReference>
<keyword evidence="3" id="KW-0408">Iron</keyword>
<dbReference type="GO" id="GO:0006281">
    <property type="term" value="P:DNA repair"/>
    <property type="evidence" value="ECO:0007669"/>
    <property type="project" value="InterPro"/>
</dbReference>
<dbReference type="PANTHER" id="PTHR46213:SF13">
    <property type="entry name" value="DEMETER-LIKE PROTEIN 2-RELATED"/>
    <property type="match status" value="1"/>
</dbReference>
<evidence type="ECO:0000256" key="2">
    <source>
        <dbReference type="ARBA" id="ARBA00022723"/>
    </source>
</evidence>